<keyword evidence="2" id="KW-1185">Reference proteome</keyword>
<dbReference type="VEuPathDB" id="ToxoDB:CSUI_005324"/>
<protein>
    <submittedName>
        <fullName evidence="1">Uncharacterized protein</fullName>
    </submittedName>
</protein>
<feature type="non-terminal residue" evidence="1">
    <location>
        <position position="14"/>
    </location>
</feature>
<dbReference type="Proteomes" id="UP000221165">
    <property type="component" value="Unassembled WGS sequence"/>
</dbReference>
<proteinExistence type="predicted"/>
<sequence>MKELHLIDDTSQIP</sequence>
<organism evidence="1 2">
    <name type="scientific">Cystoisospora suis</name>
    <dbReference type="NCBI Taxonomy" id="483139"/>
    <lineage>
        <taxon>Eukaryota</taxon>
        <taxon>Sar</taxon>
        <taxon>Alveolata</taxon>
        <taxon>Apicomplexa</taxon>
        <taxon>Conoidasida</taxon>
        <taxon>Coccidia</taxon>
        <taxon>Eucoccidiorida</taxon>
        <taxon>Eimeriorina</taxon>
        <taxon>Sarcocystidae</taxon>
        <taxon>Cystoisospora</taxon>
    </lineage>
</organism>
<comment type="caution">
    <text evidence="1">The sequence shown here is derived from an EMBL/GenBank/DDBJ whole genome shotgun (WGS) entry which is preliminary data.</text>
</comment>
<reference evidence="1 2" key="1">
    <citation type="journal article" date="2017" name="Int. J. Parasitol.">
        <title>The genome of the protozoan parasite Cystoisospora suis and a reverse vaccinology approach to identify vaccine candidates.</title>
        <authorList>
            <person name="Palmieri N."/>
            <person name="Shrestha A."/>
            <person name="Ruttkowski B."/>
            <person name="Beck T."/>
            <person name="Vogl C."/>
            <person name="Tomley F."/>
            <person name="Blake D.P."/>
            <person name="Joachim A."/>
        </authorList>
    </citation>
    <scope>NUCLEOTIDE SEQUENCE [LARGE SCALE GENOMIC DNA]</scope>
    <source>
        <strain evidence="1 2">Wien I</strain>
    </source>
</reference>
<evidence type="ECO:0000313" key="2">
    <source>
        <dbReference type="Proteomes" id="UP000221165"/>
    </source>
</evidence>
<evidence type="ECO:0000313" key="1">
    <source>
        <dbReference type="EMBL" id="PHJ20840.1"/>
    </source>
</evidence>
<accession>A0A2C6KK11</accession>
<gene>
    <name evidence="1" type="ORF">CSUI_005324</name>
</gene>
<name>A0A2C6KK11_9APIC</name>
<dbReference type="EMBL" id="MIGC01002573">
    <property type="protein sequence ID" value="PHJ20840.1"/>
    <property type="molecule type" value="Genomic_DNA"/>
</dbReference>